<gene>
    <name evidence="2" type="ORF">ACFQL9_00125</name>
</gene>
<dbReference type="Pfam" id="PF25956">
    <property type="entry name" value="DUF7993"/>
    <property type="match status" value="1"/>
</dbReference>
<protein>
    <recommendedName>
        <fullName evidence="1">DUF7993 domain-containing protein</fullName>
    </recommendedName>
</protein>
<proteinExistence type="predicted"/>
<dbReference type="EMBL" id="JBHTAH010000001">
    <property type="protein sequence ID" value="MFC7068033.1"/>
    <property type="molecule type" value="Genomic_DNA"/>
</dbReference>
<dbReference type="RefSeq" id="WP_284031855.1">
    <property type="nucleotide sequence ID" value="NZ_CP126154.1"/>
</dbReference>
<dbReference type="InterPro" id="IPR058306">
    <property type="entry name" value="DUF7993"/>
</dbReference>
<accession>A0ABD5WBW3</accession>
<feature type="domain" description="DUF7993" evidence="1">
    <location>
        <begin position="1"/>
        <end position="128"/>
    </location>
</feature>
<comment type="caution">
    <text evidence="2">The sequence shown here is derived from an EMBL/GenBank/DDBJ whole genome shotgun (WGS) entry which is preliminary data.</text>
</comment>
<sequence length="134" mass="13923">MVAERTTDGVRIAQLLASELVGDRDRLRDVSVGDADPDVDASPDGTLAYRVRRSSDPDDGDPTAVAEVFVHPDRARVEFLAAPDAAATAASAAGLRVRPKAVTPPRTVVFVADGAQVKRVLSAFVAAVGEDGGD</sequence>
<evidence type="ECO:0000313" key="3">
    <source>
        <dbReference type="Proteomes" id="UP001596461"/>
    </source>
</evidence>
<dbReference type="Proteomes" id="UP001596461">
    <property type="component" value="Unassembled WGS sequence"/>
</dbReference>
<dbReference type="GeneID" id="81123665"/>
<keyword evidence="3" id="KW-1185">Reference proteome</keyword>
<evidence type="ECO:0000313" key="2">
    <source>
        <dbReference type="EMBL" id="MFC7068033.1"/>
    </source>
</evidence>
<dbReference type="AlphaFoldDB" id="A0ABD5WBW3"/>
<name>A0ABD5WBW3_9EURY</name>
<evidence type="ECO:0000259" key="1">
    <source>
        <dbReference type="Pfam" id="PF25956"/>
    </source>
</evidence>
<organism evidence="2 3">
    <name type="scientific">Halobaculum lipolyticum</name>
    <dbReference type="NCBI Taxonomy" id="3032001"/>
    <lineage>
        <taxon>Archaea</taxon>
        <taxon>Methanobacteriati</taxon>
        <taxon>Methanobacteriota</taxon>
        <taxon>Stenosarchaea group</taxon>
        <taxon>Halobacteria</taxon>
        <taxon>Halobacteriales</taxon>
        <taxon>Haloferacaceae</taxon>
        <taxon>Halobaculum</taxon>
    </lineage>
</organism>
<reference evidence="2 3" key="1">
    <citation type="journal article" date="2019" name="Int. J. Syst. Evol. Microbiol.">
        <title>The Global Catalogue of Microorganisms (GCM) 10K type strain sequencing project: providing services to taxonomists for standard genome sequencing and annotation.</title>
        <authorList>
            <consortium name="The Broad Institute Genomics Platform"/>
            <consortium name="The Broad Institute Genome Sequencing Center for Infectious Disease"/>
            <person name="Wu L."/>
            <person name="Ma J."/>
        </authorList>
    </citation>
    <scope>NUCLEOTIDE SEQUENCE [LARGE SCALE GENOMIC DNA]</scope>
    <source>
        <strain evidence="2 3">DT31</strain>
    </source>
</reference>